<organism evidence="1 2">
    <name type="scientific">Trichinella papuae</name>
    <dbReference type="NCBI Taxonomy" id="268474"/>
    <lineage>
        <taxon>Eukaryota</taxon>
        <taxon>Metazoa</taxon>
        <taxon>Ecdysozoa</taxon>
        <taxon>Nematoda</taxon>
        <taxon>Enoplea</taxon>
        <taxon>Dorylaimia</taxon>
        <taxon>Trichinellida</taxon>
        <taxon>Trichinellidae</taxon>
        <taxon>Trichinella</taxon>
    </lineage>
</organism>
<protein>
    <submittedName>
        <fullName evidence="1">Uncharacterized protein</fullName>
    </submittedName>
</protein>
<keyword evidence="2" id="KW-1185">Reference proteome</keyword>
<dbReference type="AlphaFoldDB" id="A0A0V1MDW8"/>
<evidence type="ECO:0000313" key="1">
    <source>
        <dbReference type="EMBL" id="KRZ69743.1"/>
    </source>
</evidence>
<reference evidence="1 2" key="1">
    <citation type="submission" date="2015-01" db="EMBL/GenBank/DDBJ databases">
        <title>Evolution of Trichinella species and genotypes.</title>
        <authorList>
            <person name="Korhonen P.K."/>
            <person name="Edoardo P."/>
            <person name="Giuseppe L.R."/>
            <person name="Gasser R.B."/>
        </authorList>
    </citation>
    <scope>NUCLEOTIDE SEQUENCE [LARGE SCALE GENOMIC DNA]</scope>
    <source>
        <strain evidence="1">ISS1980</strain>
    </source>
</reference>
<comment type="caution">
    <text evidence="1">The sequence shown here is derived from an EMBL/GenBank/DDBJ whole genome shotgun (WGS) entry which is preliminary data.</text>
</comment>
<sequence length="136" mass="15398">MENMNKFLCACVGDDCSHFCLKEERLIIIDIAEMRAATTTLEQFKPRFAFLCMGRSIREDEKSSHQACYVLLMQAFSLLAYIPLPLRQQSIVFFASSSSSLCAMCNSSVDFTKSPLCSAAHANLNWYSIFICLQLR</sequence>
<accession>A0A0V1MDW8</accession>
<gene>
    <name evidence="1" type="ORF">T10_8625</name>
</gene>
<name>A0A0V1MDW8_9BILA</name>
<evidence type="ECO:0000313" key="2">
    <source>
        <dbReference type="Proteomes" id="UP000054843"/>
    </source>
</evidence>
<dbReference type="Proteomes" id="UP000054843">
    <property type="component" value="Unassembled WGS sequence"/>
</dbReference>
<dbReference type="EMBL" id="JYDO01000129">
    <property type="protein sequence ID" value="KRZ69743.1"/>
    <property type="molecule type" value="Genomic_DNA"/>
</dbReference>
<proteinExistence type="predicted"/>